<dbReference type="Pfam" id="PF19077">
    <property type="entry name" value="Big_13"/>
    <property type="match status" value="1"/>
</dbReference>
<reference evidence="4 5" key="1">
    <citation type="journal article" date="2015" name="Nature">
        <title>rRNA introns, odd ribosomes, and small enigmatic genomes across a large radiation of phyla.</title>
        <authorList>
            <person name="Brown C.T."/>
            <person name="Hug L.A."/>
            <person name="Thomas B.C."/>
            <person name="Sharon I."/>
            <person name="Castelle C.J."/>
            <person name="Singh A."/>
            <person name="Wilkins M.J."/>
            <person name="Williams K.H."/>
            <person name="Banfield J.F."/>
        </authorList>
    </citation>
    <scope>NUCLEOTIDE SEQUENCE [LARGE SCALE GENOMIC DNA]</scope>
</reference>
<accession>A0A0G1U477</accession>
<feature type="domain" description="Bacterial Ig-like" evidence="3">
    <location>
        <begin position="173"/>
        <end position="249"/>
    </location>
</feature>
<proteinExistence type="predicted"/>
<dbReference type="InterPro" id="IPR013783">
    <property type="entry name" value="Ig-like_fold"/>
</dbReference>
<dbReference type="AlphaFoldDB" id="A0A0G1U477"/>
<evidence type="ECO:0000313" key="5">
    <source>
        <dbReference type="Proteomes" id="UP000033860"/>
    </source>
</evidence>
<evidence type="ECO:0000313" key="4">
    <source>
        <dbReference type="EMBL" id="KKU61103.1"/>
    </source>
</evidence>
<keyword evidence="1" id="KW-0472">Membrane</keyword>
<comment type="caution">
    <text evidence="4">The sequence shown here is derived from an EMBL/GenBank/DDBJ whole genome shotgun (WGS) entry which is preliminary data.</text>
</comment>
<dbReference type="Proteomes" id="UP000033860">
    <property type="component" value="Unassembled WGS sequence"/>
</dbReference>
<name>A0A0G1U477_9BACT</name>
<feature type="transmembrane region" description="Helical" evidence="1">
    <location>
        <begin position="299"/>
        <end position="318"/>
    </location>
</feature>
<dbReference type="InterPro" id="IPR044016">
    <property type="entry name" value="Big_13"/>
</dbReference>
<keyword evidence="1" id="KW-0812">Transmembrane</keyword>
<feature type="transmembrane region" description="Helical" evidence="1">
    <location>
        <begin position="348"/>
        <end position="367"/>
    </location>
</feature>
<evidence type="ECO:0000256" key="1">
    <source>
        <dbReference type="SAM" id="Phobius"/>
    </source>
</evidence>
<evidence type="ECO:0000259" key="3">
    <source>
        <dbReference type="Pfam" id="PF19077"/>
    </source>
</evidence>
<feature type="signal peptide" evidence="2">
    <location>
        <begin position="1"/>
        <end position="27"/>
    </location>
</feature>
<keyword evidence="1" id="KW-1133">Transmembrane helix</keyword>
<evidence type="ECO:0000256" key="2">
    <source>
        <dbReference type="SAM" id="SignalP"/>
    </source>
</evidence>
<organism evidence="4 5">
    <name type="scientific">Candidatus Beckwithbacteria bacterium GW2011_GWB1_47_15</name>
    <dbReference type="NCBI Taxonomy" id="1618371"/>
    <lineage>
        <taxon>Bacteria</taxon>
        <taxon>Candidatus Beckwithiibacteriota</taxon>
    </lineage>
</organism>
<keyword evidence="2" id="KW-0732">Signal</keyword>
<dbReference type="Gene3D" id="2.60.40.10">
    <property type="entry name" value="Immunoglobulins"/>
    <property type="match status" value="2"/>
</dbReference>
<gene>
    <name evidence="4" type="ORF">UX85_C0004G0024</name>
</gene>
<dbReference type="PATRIC" id="fig|1618371.3.peg.606"/>
<dbReference type="EMBL" id="LCNT01000004">
    <property type="protein sequence ID" value="KKU61103.1"/>
    <property type="molecule type" value="Genomic_DNA"/>
</dbReference>
<sequence length="376" mass="40619">MSWSSKTTTGVIMAAAAAIVYFSPALAVENPQSGSASVTATVPQTNPPDIPVLISPENGSTISTRAPNFIFDPSLGETSVTHYQLWLDGKKNTDHIPQSYTTIAAQALSALTEGQHTWMIKAIGSNTLSRDSATWVFTIDVTAPLILVSQVAEHDTNLSSLDHSTIPSGLTFTTSQRQPGFAGQSEANATLTISLVGPKSVNFSTLVAADGSFNLAPPYALPPGSYTVTVSSSDTPGNTATLPPFTLEISQAYPPIVISLPSPLPQITLPGLPFLPRPSLPTLPEILQAFPLAPARAAFIFYLPWIIILLLLWQIYLLRKRQPNPSLIPLWLADLILLYLALTRPHFITIGLTFLATFLIAWLIRTYSKDIKRYQS</sequence>
<feature type="transmembrane region" description="Helical" evidence="1">
    <location>
        <begin position="325"/>
        <end position="342"/>
    </location>
</feature>
<protein>
    <recommendedName>
        <fullName evidence="3">Bacterial Ig-like domain-containing protein</fullName>
    </recommendedName>
</protein>
<feature type="chain" id="PRO_5002540016" description="Bacterial Ig-like domain-containing protein" evidence="2">
    <location>
        <begin position="28"/>
        <end position="376"/>
    </location>
</feature>